<keyword evidence="6 9" id="KW-0472">Membrane</keyword>
<dbReference type="PRINTS" id="PR01450">
    <property type="entry name" value="BKCHANNELB"/>
</dbReference>
<evidence type="ECO:0000256" key="2">
    <source>
        <dbReference type="ARBA" id="ARBA00022448"/>
    </source>
</evidence>
<dbReference type="GO" id="GO:0015459">
    <property type="term" value="F:potassium channel regulator activity"/>
    <property type="evidence" value="ECO:0007669"/>
    <property type="project" value="TreeGrafter"/>
</dbReference>
<keyword evidence="8" id="KW-0407">Ion channel</keyword>
<keyword evidence="3 9" id="KW-0812">Transmembrane</keyword>
<gene>
    <name evidence="10" type="ORF">GDO86_005404</name>
</gene>
<dbReference type="OrthoDB" id="5962477at2759"/>
<protein>
    <submittedName>
        <fullName evidence="10">Uncharacterized protein</fullName>
    </submittedName>
</protein>
<evidence type="ECO:0000256" key="9">
    <source>
        <dbReference type="SAM" id="Phobius"/>
    </source>
</evidence>
<keyword evidence="7" id="KW-0325">Glycoprotein</keyword>
<evidence type="ECO:0000256" key="4">
    <source>
        <dbReference type="ARBA" id="ARBA00022989"/>
    </source>
</evidence>
<keyword evidence="5" id="KW-0406">Ion transport</keyword>
<dbReference type="EMBL" id="JAACNH010000006">
    <property type="protein sequence ID" value="KAG8439170.1"/>
    <property type="molecule type" value="Genomic_DNA"/>
</dbReference>
<dbReference type="PANTHER" id="PTHR10258">
    <property type="entry name" value="CALCIUM-ACTIVATED POTASSIUM CHANNEL SUBUNIT BETA"/>
    <property type="match status" value="1"/>
</dbReference>
<keyword evidence="4 9" id="KW-1133">Transmembrane helix</keyword>
<evidence type="ECO:0000256" key="1">
    <source>
        <dbReference type="ARBA" id="ARBA00004141"/>
    </source>
</evidence>
<dbReference type="GO" id="GO:0008076">
    <property type="term" value="C:voltage-gated potassium channel complex"/>
    <property type="evidence" value="ECO:0007669"/>
    <property type="project" value="TreeGrafter"/>
</dbReference>
<evidence type="ECO:0000313" key="11">
    <source>
        <dbReference type="Proteomes" id="UP000812440"/>
    </source>
</evidence>
<dbReference type="InterPro" id="IPR003930">
    <property type="entry name" value="K_chnl_Ca-activ_BK_bsu"/>
</dbReference>
<feature type="transmembrane region" description="Helical" evidence="9">
    <location>
        <begin position="168"/>
        <end position="193"/>
    </location>
</feature>
<comment type="subcellular location">
    <subcellularLocation>
        <location evidence="1">Membrane</location>
        <topology evidence="1">Multi-pass membrane protein</topology>
    </subcellularLocation>
</comment>
<evidence type="ECO:0000256" key="7">
    <source>
        <dbReference type="ARBA" id="ARBA00023180"/>
    </source>
</evidence>
<organism evidence="10 11">
    <name type="scientific">Hymenochirus boettgeri</name>
    <name type="common">Congo dwarf clawed frog</name>
    <dbReference type="NCBI Taxonomy" id="247094"/>
    <lineage>
        <taxon>Eukaryota</taxon>
        <taxon>Metazoa</taxon>
        <taxon>Chordata</taxon>
        <taxon>Craniata</taxon>
        <taxon>Vertebrata</taxon>
        <taxon>Euteleostomi</taxon>
        <taxon>Amphibia</taxon>
        <taxon>Batrachia</taxon>
        <taxon>Anura</taxon>
        <taxon>Pipoidea</taxon>
        <taxon>Pipidae</taxon>
        <taxon>Pipinae</taxon>
        <taxon>Hymenochirus</taxon>
    </lineage>
</organism>
<evidence type="ECO:0000256" key="3">
    <source>
        <dbReference type="ARBA" id="ARBA00022692"/>
    </source>
</evidence>
<feature type="transmembrane region" description="Helical" evidence="9">
    <location>
        <begin position="16"/>
        <end position="39"/>
    </location>
</feature>
<name>A0A8T2J768_9PIPI</name>
<comment type="caution">
    <text evidence="10">The sequence shown here is derived from an EMBL/GenBank/DDBJ whole genome shotgun (WGS) entry which is preliminary data.</text>
</comment>
<dbReference type="GO" id="GO:0005513">
    <property type="term" value="P:detection of calcium ion"/>
    <property type="evidence" value="ECO:0007669"/>
    <property type="project" value="TreeGrafter"/>
</dbReference>
<evidence type="ECO:0000313" key="10">
    <source>
        <dbReference type="EMBL" id="KAG8439170.1"/>
    </source>
</evidence>
<dbReference type="AlphaFoldDB" id="A0A8T2J768"/>
<sequence>MDLKLFTTQRRGEPRAIFLGIGMMVCSVMMFFLFGFTVVPKYLKSVWTEESLCTLANTSFKDAVSCSFKPNAECEMNSQYPCLQVFVNLNFSQDIFMLYHTEETPELNDECSYIPKCEKNFTEVKMHVDIIQENFKQKQPFTCFYDPNGIRKSIILSRKYGPKLLLSYFFWPASMFTAGLSIIIMIKISQYFAMISMQSKKLIIR</sequence>
<dbReference type="GO" id="GO:0015269">
    <property type="term" value="F:calcium-activated potassium channel activity"/>
    <property type="evidence" value="ECO:0007669"/>
    <property type="project" value="InterPro"/>
</dbReference>
<proteinExistence type="predicted"/>
<evidence type="ECO:0000256" key="8">
    <source>
        <dbReference type="ARBA" id="ARBA00023303"/>
    </source>
</evidence>
<keyword evidence="2" id="KW-0813">Transport</keyword>
<dbReference type="PANTHER" id="PTHR10258:SF13">
    <property type="entry name" value="CALCIUM-ACTIVATED POTASSIUM CHANNEL SUBUNIT BETA-1"/>
    <property type="match status" value="1"/>
</dbReference>
<dbReference type="Proteomes" id="UP000812440">
    <property type="component" value="Chromosome 3"/>
</dbReference>
<reference evidence="10" key="1">
    <citation type="thesis" date="2020" institute="ProQuest LLC" country="789 East Eisenhower Parkway, Ann Arbor, MI, USA">
        <title>Comparative Genomics and Chromosome Evolution.</title>
        <authorList>
            <person name="Mudd A.B."/>
        </authorList>
    </citation>
    <scope>NUCLEOTIDE SEQUENCE</scope>
    <source>
        <strain evidence="10">Female2</strain>
        <tissue evidence="10">Blood</tissue>
    </source>
</reference>
<evidence type="ECO:0000256" key="6">
    <source>
        <dbReference type="ARBA" id="ARBA00023136"/>
    </source>
</evidence>
<keyword evidence="11" id="KW-1185">Reference proteome</keyword>
<dbReference type="Pfam" id="PF03185">
    <property type="entry name" value="CaKB"/>
    <property type="match status" value="1"/>
</dbReference>
<accession>A0A8T2J768</accession>
<evidence type="ECO:0000256" key="5">
    <source>
        <dbReference type="ARBA" id="ARBA00023065"/>
    </source>
</evidence>